<keyword evidence="2" id="KW-0813">Transport</keyword>
<dbReference type="PANTHER" id="PTHR43744">
    <property type="entry name" value="ABC TRANSPORTER PERMEASE PROTEIN MG189-RELATED-RELATED"/>
    <property type="match status" value="1"/>
</dbReference>
<dbReference type="EMBL" id="JAMDMX010000045">
    <property type="protein sequence ID" value="MCY9694172.1"/>
    <property type="molecule type" value="Genomic_DNA"/>
</dbReference>
<sequence>MVTTFSKQSLGGKIFDIVNLIILLIFGLLVVYPFLNLLALSFNDGTDALKGGIYLWPRKLSFSAYEFLFQDKRLISSLSISIMRVVIGTLTCVLSTGLLAYIVTIKHFSGRKMMKVIFIITIYFSGGLIPTYLVFLGLGLTDSFNVYWIPAMFNATWMLYMASYMESIPDSLFESARIDGASELGIFVRIAVPVSIPVFASIAIFSSVSHWNYWLDTVIYNSSGNWDTLPIYLKRLLLEVEAFEELRNPLALSEKMRDLSPTTLRAALTMIVTLPIFFVYPIMQKYFVGGLTLGAVKG</sequence>
<name>A0ABT4GDA7_9BACL</name>
<accession>A0ABT4GDA7</accession>
<dbReference type="SUPFAM" id="SSF161098">
    <property type="entry name" value="MetI-like"/>
    <property type="match status" value="1"/>
</dbReference>
<protein>
    <submittedName>
        <fullName evidence="9">Carbohydrate ABC transporter permease</fullName>
    </submittedName>
</protein>
<organism evidence="9 10">
    <name type="scientific">Paenibacillus alginolyticus</name>
    <dbReference type="NCBI Taxonomy" id="59839"/>
    <lineage>
        <taxon>Bacteria</taxon>
        <taxon>Bacillati</taxon>
        <taxon>Bacillota</taxon>
        <taxon>Bacilli</taxon>
        <taxon>Bacillales</taxon>
        <taxon>Paenibacillaceae</taxon>
        <taxon>Paenibacillus</taxon>
    </lineage>
</organism>
<dbReference type="Proteomes" id="UP001527099">
    <property type="component" value="Unassembled WGS sequence"/>
</dbReference>
<feature type="transmembrane region" description="Helical" evidence="7">
    <location>
        <begin position="186"/>
        <end position="208"/>
    </location>
</feature>
<evidence type="ECO:0000256" key="1">
    <source>
        <dbReference type="ARBA" id="ARBA00004651"/>
    </source>
</evidence>
<feature type="transmembrane region" description="Helical" evidence="7">
    <location>
        <begin position="116"/>
        <end position="140"/>
    </location>
</feature>
<evidence type="ECO:0000313" key="9">
    <source>
        <dbReference type="EMBL" id="MCY9694172.1"/>
    </source>
</evidence>
<dbReference type="PROSITE" id="PS50928">
    <property type="entry name" value="ABC_TM1"/>
    <property type="match status" value="1"/>
</dbReference>
<feature type="domain" description="ABC transmembrane type-1" evidence="8">
    <location>
        <begin position="74"/>
        <end position="280"/>
    </location>
</feature>
<keyword evidence="5 7" id="KW-1133">Transmembrane helix</keyword>
<evidence type="ECO:0000256" key="3">
    <source>
        <dbReference type="ARBA" id="ARBA00022475"/>
    </source>
</evidence>
<feature type="transmembrane region" description="Helical" evidence="7">
    <location>
        <begin position="14"/>
        <end position="35"/>
    </location>
</feature>
<feature type="transmembrane region" description="Helical" evidence="7">
    <location>
        <begin position="82"/>
        <end position="104"/>
    </location>
</feature>
<feature type="transmembrane region" description="Helical" evidence="7">
    <location>
        <begin position="264"/>
        <end position="283"/>
    </location>
</feature>
<dbReference type="RefSeq" id="WP_029193862.1">
    <property type="nucleotide sequence ID" value="NZ_JAMDMW010000060.1"/>
</dbReference>
<dbReference type="CDD" id="cd06261">
    <property type="entry name" value="TM_PBP2"/>
    <property type="match status" value="1"/>
</dbReference>
<evidence type="ECO:0000259" key="8">
    <source>
        <dbReference type="PROSITE" id="PS50928"/>
    </source>
</evidence>
<keyword evidence="3" id="KW-1003">Cell membrane</keyword>
<evidence type="ECO:0000256" key="5">
    <source>
        <dbReference type="ARBA" id="ARBA00022989"/>
    </source>
</evidence>
<evidence type="ECO:0000256" key="4">
    <source>
        <dbReference type="ARBA" id="ARBA00022692"/>
    </source>
</evidence>
<proteinExistence type="predicted"/>
<dbReference type="InterPro" id="IPR000515">
    <property type="entry name" value="MetI-like"/>
</dbReference>
<comment type="subcellular location">
    <subcellularLocation>
        <location evidence="1">Cell membrane</location>
        <topology evidence="1">Multi-pass membrane protein</topology>
    </subcellularLocation>
</comment>
<evidence type="ECO:0000256" key="6">
    <source>
        <dbReference type="ARBA" id="ARBA00023136"/>
    </source>
</evidence>
<comment type="caution">
    <text evidence="9">The sequence shown here is derived from an EMBL/GenBank/DDBJ whole genome shotgun (WGS) entry which is preliminary data.</text>
</comment>
<keyword evidence="4 7" id="KW-0812">Transmembrane</keyword>
<evidence type="ECO:0000313" key="10">
    <source>
        <dbReference type="Proteomes" id="UP001527099"/>
    </source>
</evidence>
<dbReference type="PANTHER" id="PTHR43744:SF9">
    <property type="entry name" value="POLYGALACTURONAN_RHAMNOGALACTURONAN TRANSPORT SYSTEM PERMEASE PROTEIN YTCP"/>
    <property type="match status" value="1"/>
</dbReference>
<evidence type="ECO:0000256" key="2">
    <source>
        <dbReference type="ARBA" id="ARBA00022448"/>
    </source>
</evidence>
<reference evidence="9 10" key="1">
    <citation type="submission" date="2022-05" db="EMBL/GenBank/DDBJ databases">
        <title>Genome Sequencing of Bee-Associated Microbes.</title>
        <authorList>
            <person name="Dunlap C."/>
        </authorList>
    </citation>
    <scope>NUCLEOTIDE SEQUENCE [LARGE SCALE GENOMIC DNA]</scope>
    <source>
        <strain evidence="9 10">NRRL B-14421</strain>
    </source>
</reference>
<gene>
    <name evidence="9" type="ORF">M5X19_14845</name>
</gene>
<evidence type="ECO:0000256" key="7">
    <source>
        <dbReference type="SAM" id="Phobius"/>
    </source>
</evidence>
<keyword evidence="6 7" id="KW-0472">Membrane</keyword>
<keyword evidence="10" id="KW-1185">Reference proteome</keyword>
<dbReference type="Gene3D" id="1.10.3720.10">
    <property type="entry name" value="MetI-like"/>
    <property type="match status" value="1"/>
</dbReference>
<dbReference type="InterPro" id="IPR035906">
    <property type="entry name" value="MetI-like_sf"/>
</dbReference>